<dbReference type="EMBL" id="BGPR01030551">
    <property type="protein sequence ID" value="GBO03144.1"/>
    <property type="molecule type" value="Genomic_DNA"/>
</dbReference>
<evidence type="ECO:0000313" key="3">
    <source>
        <dbReference type="Proteomes" id="UP000499080"/>
    </source>
</evidence>
<comment type="caution">
    <text evidence="2">The sequence shown here is derived from an EMBL/GenBank/DDBJ whole genome shotgun (WGS) entry which is preliminary data.</text>
</comment>
<sequence length="84" mass="9596">MFRAGRPTGAETWLWAVSLELVFLPQRKRSEGTWVFCIGGECCRVVCLDRSHDNGCHLPKVGWDANILHNDKVNANNEEEKRKV</sequence>
<keyword evidence="3" id="KW-1185">Reference proteome</keyword>
<evidence type="ECO:0000313" key="1">
    <source>
        <dbReference type="EMBL" id="GBO03142.1"/>
    </source>
</evidence>
<name>A0A4Y2TU33_ARAVE</name>
<organism evidence="2 3">
    <name type="scientific">Araneus ventricosus</name>
    <name type="common">Orbweaver spider</name>
    <name type="synonym">Epeira ventricosa</name>
    <dbReference type="NCBI Taxonomy" id="182803"/>
    <lineage>
        <taxon>Eukaryota</taxon>
        <taxon>Metazoa</taxon>
        <taxon>Ecdysozoa</taxon>
        <taxon>Arthropoda</taxon>
        <taxon>Chelicerata</taxon>
        <taxon>Arachnida</taxon>
        <taxon>Araneae</taxon>
        <taxon>Araneomorphae</taxon>
        <taxon>Entelegynae</taxon>
        <taxon>Araneoidea</taxon>
        <taxon>Araneidae</taxon>
        <taxon>Araneus</taxon>
    </lineage>
</organism>
<evidence type="ECO:0000313" key="2">
    <source>
        <dbReference type="EMBL" id="GBO03144.1"/>
    </source>
</evidence>
<reference evidence="2 3" key="1">
    <citation type="journal article" date="2019" name="Sci. Rep.">
        <title>Orb-weaving spider Araneus ventricosus genome elucidates the spidroin gene catalogue.</title>
        <authorList>
            <person name="Kono N."/>
            <person name="Nakamura H."/>
            <person name="Ohtoshi R."/>
            <person name="Moran D.A.P."/>
            <person name="Shinohara A."/>
            <person name="Yoshida Y."/>
            <person name="Fujiwara M."/>
            <person name="Mori M."/>
            <person name="Tomita M."/>
            <person name="Arakawa K."/>
        </authorList>
    </citation>
    <scope>NUCLEOTIDE SEQUENCE [LARGE SCALE GENOMIC DNA]</scope>
</reference>
<proteinExistence type="predicted"/>
<protein>
    <submittedName>
        <fullName evidence="2">Uncharacterized protein</fullName>
    </submittedName>
</protein>
<dbReference type="Proteomes" id="UP000499080">
    <property type="component" value="Unassembled WGS sequence"/>
</dbReference>
<dbReference type="EMBL" id="BGPR01030549">
    <property type="protein sequence ID" value="GBO03142.1"/>
    <property type="molecule type" value="Genomic_DNA"/>
</dbReference>
<accession>A0A4Y2TU33</accession>
<dbReference type="AlphaFoldDB" id="A0A4Y2TU33"/>
<gene>
    <name evidence="1" type="ORF">AVEN_234717_1</name>
    <name evidence="2" type="ORF">AVEN_29920_1</name>
</gene>